<accession>A0AAE1D5D3</accession>
<dbReference type="EMBL" id="JAWDGP010005302">
    <property type="protein sequence ID" value="KAK3757964.1"/>
    <property type="molecule type" value="Genomic_DNA"/>
</dbReference>
<comment type="caution">
    <text evidence="1">The sequence shown here is derived from an EMBL/GenBank/DDBJ whole genome shotgun (WGS) entry which is preliminary data.</text>
</comment>
<reference evidence="1" key="1">
    <citation type="journal article" date="2023" name="G3 (Bethesda)">
        <title>A reference genome for the long-term kleptoplast-retaining sea slug Elysia crispata morphotype clarki.</title>
        <authorList>
            <person name="Eastman K.E."/>
            <person name="Pendleton A.L."/>
            <person name="Shaikh M.A."/>
            <person name="Suttiyut T."/>
            <person name="Ogas R."/>
            <person name="Tomko P."/>
            <person name="Gavelis G."/>
            <person name="Widhalm J.R."/>
            <person name="Wisecaver J.H."/>
        </authorList>
    </citation>
    <scope>NUCLEOTIDE SEQUENCE</scope>
    <source>
        <strain evidence="1">ECLA1</strain>
    </source>
</reference>
<dbReference type="AlphaFoldDB" id="A0AAE1D5D3"/>
<gene>
    <name evidence="1" type="ORF">RRG08_058278</name>
</gene>
<keyword evidence="2" id="KW-1185">Reference proteome</keyword>
<organism evidence="1 2">
    <name type="scientific">Elysia crispata</name>
    <name type="common">lettuce slug</name>
    <dbReference type="NCBI Taxonomy" id="231223"/>
    <lineage>
        <taxon>Eukaryota</taxon>
        <taxon>Metazoa</taxon>
        <taxon>Spiralia</taxon>
        <taxon>Lophotrochozoa</taxon>
        <taxon>Mollusca</taxon>
        <taxon>Gastropoda</taxon>
        <taxon>Heterobranchia</taxon>
        <taxon>Euthyneura</taxon>
        <taxon>Panpulmonata</taxon>
        <taxon>Sacoglossa</taxon>
        <taxon>Placobranchoidea</taxon>
        <taxon>Plakobranchidae</taxon>
        <taxon>Elysia</taxon>
    </lineage>
</organism>
<evidence type="ECO:0000313" key="1">
    <source>
        <dbReference type="EMBL" id="KAK3757964.1"/>
    </source>
</evidence>
<sequence>MSIVNYHLNKDLSELRRHTFGNSVDRSALKKLVSMVFSPCRCAEICKRSANIPNTKRVAQLEGDQTLVTEELKQDDEENTSSDHHQATCLCPGHERALSIEGTVKALDIKEEGVATLLCYLELHYPSWLEIFNNVYSLCNIRCYGGPAQLQAIAKKCPPVAVAVARQKLEGKSFSQSSELEFKVINVCDAMGWNSGLVKRELTALQWDSGHGGFRKSGVLVELSDLSFHFRSRGDLTDDQVDEVLGFLTSRTQRQEQAELGQLDMLADALRRVSHKNSWMCSEEADLARSDSLKKDLEDFFDRERRNHGDEEELNIKVTEPNSNALSQLLADIRQFMSIYGHDHSLSGRSIARILHGIASPNFPAEIWGRVRRFWRAHLHVDFPVVVREATKMVVAMR</sequence>
<protein>
    <submittedName>
        <fullName evidence="1">Uncharacterized protein</fullName>
    </submittedName>
</protein>
<name>A0AAE1D5D3_9GAST</name>
<proteinExistence type="predicted"/>
<evidence type="ECO:0000313" key="2">
    <source>
        <dbReference type="Proteomes" id="UP001283361"/>
    </source>
</evidence>
<dbReference type="Proteomes" id="UP001283361">
    <property type="component" value="Unassembled WGS sequence"/>
</dbReference>